<sequence length="138" mass="16176">MVFFRDCPTMSMAEIEPKLHGNSSNKCRNSLFLGSSLHKTLSIDLRMHYSSAVDGERLKIDNEVDWLRERLRIVQEEKEKLTFSTEHRERVNALLRLVEDIVNQLREIQLLREPVWQASLPPSSSKFLVRSHMTRTLI</sequence>
<organism evidence="1 2">
    <name type="scientific">Hevea brasiliensis</name>
    <name type="common">Para rubber tree</name>
    <name type="synonym">Siphonia brasiliensis</name>
    <dbReference type="NCBI Taxonomy" id="3981"/>
    <lineage>
        <taxon>Eukaryota</taxon>
        <taxon>Viridiplantae</taxon>
        <taxon>Streptophyta</taxon>
        <taxon>Embryophyta</taxon>
        <taxon>Tracheophyta</taxon>
        <taxon>Spermatophyta</taxon>
        <taxon>Magnoliopsida</taxon>
        <taxon>eudicotyledons</taxon>
        <taxon>Gunneridae</taxon>
        <taxon>Pentapetalae</taxon>
        <taxon>rosids</taxon>
        <taxon>fabids</taxon>
        <taxon>Malpighiales</taxon>
        <taxon>Euphorbiaceae</taxon>
        <taxon>Crotonoideae</taxon>
        <taxon>Micrandreae</taxon>
        <taxon>Hevea</taxon>
    </lineage>
</organism>
<dbReference type="Proteomes" id="UP000467840">
    <property type="component" value="Chromosome 12"/>
</dbReference>
<reference evidence="1 2" key="1">
    <citation type="journal article" date="2020" name="Mol. Plant">
        <title>The Chromosome-Based Rubber Tree Genome Provides New Insights into Spurge Genome Evolution and Rubber Biosynthesis.</title>
        <authorList>
            <person name="Liu J."/>
            <person name="Shi C."/>
            <person name="Shi C.C."/>
            <person name="Li W."/>
            <person name="Zhang Q.J."/>
            <person name="Zhang Y."/>
            <person name="Li K."/>
            <person name="Lu H.F."/>
            <person name="Shi C."/>
            <person name="Zhu S.T."/>
            <person name="Xiao Z.Y."/>
            <person name="Nan H."/>
            <person name="Yue Y."/>
            <person name="Zhu X.G."/>
            <person name="Wu Y."/>
            <person name="Hong X.N."/>
            <person name="Fan G.Y."/>
            <person name="Tong Y."/>
            <person name="Zhang D."/>
            <person name="Mao C.L."/>
            <person name="Liu Y.L."/>
            <person name="Hao S.J."/>
            <person name="Liu W.Q."/>
            <person name="Lv M.Q."/>
            <person name="Zhang H.B."/>
            <person name="Liu Y."/>
            <person name="Hu-Tang G.R."/>
            <person name="Wang J.P."/>
            <person name="Wang J.H."/>
            <person name="Sun Y.H."/>
            <person name="Ni S.B."/>
            <person name="Chen W.B."/>
            <person name="Zhang X.C."/>
            <person name="Jiao Y.N."/>
            <person name="Eichler E.E."/>
            <person name="Li G.H."/>
            <person name="Liu X."/>
            <person name="Gao L.Z."/>
        </authorList>
    </citation>
    <scope>NUCLEOTIDE SEQUENCE [LARGE SCALE GENOMIC DNA]</scope>
    <source>
        <strain evidence="2">cv. GT1</strain>
        <tissue evidence="1">Leaf</tissue>
    </source>
</reference>
<comment type="caution">
    <text evidence="1">The sequence shown here is derived from an EMBL/GenBank/DDBJ whole genome shotgun (WGS) entry which is preliminary data.</text>
</comment>
<keyword evidence="2" id="KW-1185">Reference proteome</keyword>
<evidence type="ECO:0000313" key="2">
    <source>
        <dbReference type="Proteomes" id="UP000467840"/>
    </source>
</evidence>
<protein>
    <submittedName>
        <fullName evidence="1">Uncharacterized protein</fullName>
    </submittedName>
</protein>
<gene>
    <name evidence="1" type="ORF">GH714_025934</name>
</gene>
<name>A0A6A6K6V3_HEVBR</name>
<proteinExistence type="predicted"/>
<accession>A0A6A6K6V3</accession>
<dbReference type="EMBL" id="JAAGAX010000018">
    <property type="protein sequence ID" value="KAF2284511.1"/>
    <property type="molecule type" value="Genomic_DNA"/>
</dbReference>
<evidence type="ECO:0000313" key="1">
    <source>
        <dbReference type="EMBL" id="KAF2284511.1"/>
    </source>
</evidence>
<dbReference type="AlphaFoldDB" id="A0A6A6K6V3"/>